<sequence>MNRRSDVHAIKVVETQRADCATQTDKRKSKKKIQHDRDWIRIFNEKRFLLQNFLFRGLKTLNSMRILLRINWVRQSRK</sequence>
<protein>
    <submittedName>
        <fullName evidence="1">Uncharacterized protein</fullName>
    </submittedName>
</protein>
<dbReference type="AlphaFoldDB" id="K1P146"/>
<accession>K1P146</accession>
<dbReference type="InParanoid" id="K1P146"/>
<evidence type="ECO:0000313" key="1">
    <source>
        <dbReference type="EMBL" id="EKC17547.1"/>
    </source>
</evidence>
<name>K1P146_MAGGI</name>
<dbReference type="EMBL" id="JH822689">
    <property type="protein sequence ID" value="EKC17547.1"/>
    <property type="molecule type" value="Genomic_DNA"/>
</dbReference>
<reference evidence="1" key="1">
    <citation type="journal article" date="2012" name="Nature">
        <title>The oyster genome reveals stress adaptation and complexity of shell formation.</title>
        <authorList>
            <person name="Zhang G."/>
            <person name="Fang X."/>
            <person name="Guo X."/>
            <person name="Li L."/>
            <person name="Luo R."/>
            <person name="Xu F."/>
            <person name="Yang P."/>
            <person name="Zhang L."/>
            <person name="Wang X."/>
            <person name="Qi H."/>
            <person name="Xiong Z."/>
            <person name="Que H."/>
            <person name="Xie Y."/>
            <person name="Holland P.W."/>
            <person name="Paps J."/>
            <person name="Zhu Y."/>
            <person name="Wu F."/>
            <person name="Chen Y."/>
            <person name="Wang J."/>
            <person name="Peng C."/>
            <person name="Meng J."/>
            <person name="Yang L."/>
            <person name="Liu J."/>
            <person name="Wen B."/>
            <person name="Zhang N."/>
            <person name="Huang Z."/>
            <person name="Zhu Q."/>
            <person name="Feng Y."/>
            <person name="Mount A."/>
            <person name="Hedgecock D."/>
            <person name="Xu Z."/>
            <person name="Liu Y."/>
            <person name="Domazet-Loso T."/>
            <person name="Du Y."/>
            <person name="Sun X."/>
            <person name="Zhang S."/>
            <person name="Liu B."/>
            <person name="Cheng P."/>
            <person name="Jiang X."/>
            <person name="Li J."/>
            <person name="Fan D."/>
            <person name="Wang W."/>
            <person name="Fu W."/>
            <person name="Wang T."/>
            <person name="Wang B."/>
            <person name="Zhang J."/>
            <person name="Peng Z."/>
            <person name="Li Y."/>
            <person name="Li N."/>
            <person name="Wang J."/>
            <person name="Chen M."/>
            <person name="He Y."/>
            <person name="Tan F."/>
            <person name="Song X."/>
            <person name="Zheng Q."/>
            <person name="Huang R."/>
            <person name="Yang H."/>
            <person name="Du X."/>
            <person name="Chen L."/>
            <person name="Yang M."/>
            <person name="Gaffney P.M."/>
            <person name="Wang S."/>
            <person name="Luo L."/>
            <person name="She Z."/>
            <person name="Ming Y."/>
            <person name="Huang W."/>
            <person name="Zhang S."/>
            <person name="Huang B."/>
            <person name="Zhang Y."/>
            <person name="Qu T."/>
            <person name="Ni P."/>
            <person name="Miao G."/>
            <person name="Wang J."/>
            <person name="Wang Q."/>
            <person name="Steinberg C.E."/>
            <person name="Wang H."/>
            <person name="Li N."/>
            <person name="Qian L."/>
            <person name="Zhang G."/>
            <person name="Li Y."/>
            <person name="Yang H."/>
            <person name="Liu X."/>
            <person name="Wang J."/>
            <person name="Yin Y."/>
            <person name="Wang J."/>
        </authorList>
    </citation>
    <scope>NUCLEOTIDE SEQUENCE [LARGE SCALE GENOMIC DNA]</scope>
    <source>
        <strain evidence="1">05x7-T-G4-1.051#20</strain>
    </source>
</reference>
<dbReference type="HOGENOM" id="CLU_2624397_0_0_1"/>
<organism evidence="1">
    <name type="scientific">Magallana gigas</name>
    <name type="common">Pacific oyster</name>
    <name type="synonym">Crassostrea gigas</name>
    <dbReference type="NCBI Taxonomy" id="29159"/>
    <lineage>
        <taxon>Eukaryota</taxon>
        <taxon>Metazoa</taxon>
        <taxon>Spiralia</taxon>
        <taxon>Lophotrochozoa</taxon>
        <taxon>Mollusca</taxon>
        <taxon>Bivalvia</taxon>
        <taxon>Autobranchia</taxon>
        <taxon>Pteriomorphia</taxon>
        <taxon>Ostreida</taxon>
        <taxon>Ostreoidea</taxon>
        <taxon>Ostreidae</taxon>
        <taxon>Magallana</taxon>
    </lineage>
</organism>
<proteinExistence type="predicted"/>
<gene>
    <name evidence="1" type="ORF">CGI_10000597</name>
</gene>